<dbReference type="VEuPathDB" id="VectorBase:ASIC008099"/>
<feature type="chain" id="PRO_5001783807" evidence="2">
    <location>
        <begin position="26"/>
        <end position="233"/>
    </location>
</feature>
<evidence type="ECO:0000313" key="3">
    <source>
        <dbReference type="EMBL" id="KFB40578.1"/>
    </source>
</evidence>
<keyword evidence="5" id="KW-1185">Reference proteome</keyword>
<evidence type="ECO:0000313" key="5">
    <source>
        <dbReference type="Proteomes" id="UP000030765"/>
    </source>
</evidence>
<feature type="signal peptide" evidence="2">
    <location>
        <begin position="1"/>
        <end position="25"/>
    </location>
</feature>
<protein>
    <submittedName>
        <fullName evidence="3">AGAP002727-PA-like protein</fullName>
    </submittedName>
</protein>
<feature type="region of interest" description="Disordered" evidence="1">
    <location>
        <begin position="155"/>
        <end position="174"/>
    </location>
</feature>
<reference evidence="3 5" key="1">
    <citation type="journal article" date="2014" name="BMC Genomics">
        <title>Genome sequence of Anopheles sinensis provides insight into genetics basis of mosquito competence for malaria parasites.</title>
        <authorList>
            <person name="Zhou D."/>
            <person name="Zhang D."/>
            <person name="Ding G."/>
            <person name="Shi L."/>
            <person name="Hou Q."/>
            <person name="Ye Y."/>
            <person name="Xu Y."/>
            <person name="Zhou H."/>
            <person name="Xiong C."/>
            <person name="Li S."/>
            <person name="Yu J."/>
            <person name="Hong S."/>
            <person name="Yu X."/>
            <person name="Zou P."/>
            <person name="Chen C."/>
            <person name="Chang X."/>
            <person name="Wang W."/>
            <person name="Lv Y."/>
            <person name="Sun Y."/>
            <person name="Ma L."/>
            <person name="Shen B."/>
            <person name="Zhu C."/>
        </authorList>
    </citation>
    <scope>NUCLEOTIDE SEQUENCE [LARGE SCALE GENOMIC DNA]</scope>
</reference>
<sequence length="233" mass="25511">MRGKNRAVHFAVVLLLFLSFRDISAQTEEYEYYYEYEDSNTTPVPSGDIESTTVTLVPVAAGTSDPATEDAVSEMPLVPPPSSGSTDYETAFDGDTETAVAEETTAAVDEGTAIPVSIPAITEHPEKVDLSLLQTMRPISITTTTGNKTVTQLNGGKPVPYKTTPRPITRTTPRTNSFQMPEIVLHIYTGMYGMRKQENIRRGTSYNQRGNKSPSRNQISLGSLFESWYGSGE</sequence>
<reference evidence="4" key="2">
    <citation type="submission" date="2020-05" db="UniProtKB">
        <authorList>
            <consortium name="EnsemblMetazoa"/>
        </authorList>
    </citation>
    <scope>IDENTIFICATION</scope>
</reference>
<dbReference type="AlphaFoldDB" id="A0A084VRI4"/>
<accession>A0A084VRI4</accession>
<keyword evidence="2" id="KW-0732">Signal</keyword>
<evidence type="ECO:0000256" key="1">
    <source>
        <dbReference type="SAM" id="MobiDB-lite"/>
    </source>
</evidence>
<proteinExistence type="predicted"/>
<evidence type="ECO:0000313" key="4">
    <source>
        <dbReference type="EnsemblMetazoa" id="ASIC008099-PA"/>
    </source>
</evidence>
<evidence type="ECO:0000256" key="2">
    <source>
        <dbReference type="SAM" id="SignalP"/>
    </source>
</evidence>
<dbReference type="EMBL" id="KE525027">
    <property type="protein sequence ID" value="KFB40578.1"/>
    <property type="molecule type" value="Genomic_DNA"/>
</dbReference>
<name>A0A084VRI4_ANOSI</name>
<dbReference type="EMBL" id="ATLV01015681">
    <property type="status" value="NOT_ANNOTATED_CDS"/>
    <property type="molecule type" value="Genomic_DNA"/>
</dbReference>
<organism evidence="3">
    <name type="scientific">Anopheles sinensis</name>
    <name type="common">Mosquito</name>
    <dbReference type="NCBI Taxonomy" id="74873"/>
    <lineage>
        <taxon>Eukaryota</taxon>
        <taxon>Metazoa</taxon>
        <taxon>Ecdysozoa</taxon>
        <taxon>Arthropoda</taxon>
        <taxon>Hexapoda</taxon>
        <taxon>Insecta</taxon>
        <taxon>Pterygota</taxon>
        <taxon>Neoptera</taxon>
        <taxon>Endopterygota</taxon>
        <taxon>Diptera</taxon>
        <taxon>Nematocera</taxon>
        <taxon>Culicoidea</taxon>
        <taxon>Culicidae</taxon>
        <taxon>Anophelinae</taxon>
        <taxon>Anopheles</taxon>
    </lineage>
</organism>
<feature type="compositionally biased region" description="Low complexity" evidence="1">
    <location>
        <begin position="163"/>
        <end position="174"/>
    </location>
</feature>
<dbReference type="EnsemblMetazoa" id="ASIC008099-RA">
    <property type="protein sequence ID" value="ASIC008099-PA"/>
    <property type="gene ID" value="ASIC008099"/>
</dbReference>
<dbReference type="Proteomes" id="UP000030765">
    <property type="component" value="Unassembled WGS sequence"/>
</dbReference>
<feature type="region of interest" description="Disordered" evidence="1">
    <location>
        <begin position="64"/>
        <end position="89"/>
    </location>
</feature>
<gene>
    <name evidence="3" type="ORF">ZHAS_00008099</name>
</gene>